<evidence type="ECO:0000256" key="2">
    <source>
        <dbReference type="ARBA" id="ARBA00019138"/>
    </source>
</evidence>
<feature type="compositionally biased region" description="Low complexity" evidence="3">
    <location>
        <begin position="36"/>
        <end position="47"/>
    </location>
</feature>
<sequence length="289" mass="32072">MSGKTLLDQIDDLSEDDADFIPAAKSPRTSKRRRSQSSNSDTSSSESENQEAHSSKRTKTLPEDDTERQRKEEQAKRDLQAILNVEEEAKREREAGLQEAGLQIRNGDELVHIRRPRFFAGETIYETVRLPRTHPDVAKYGTPSNMSQGAQPGTTEQPSTSNRSADSTDTMTSPIPSTTAQTDPPTAVVMNAMTDTPPRRPPPMRRKPRQSFEAMNAALLAAAKGKKMSMTEKSAHDWSAHTASDTALADQLAANRRENGGGFLEKEAFLGRVEERREGLLDRAKGRRR</sequence>
<dbReference type="InterPro" id="IPR027124">
    <property type="entry name" value="Swc5/CFDP1/2"/>
</dbReference>
<dbReference type="AlphaFoldDB" id="A0A8H3TYC7"/>
<feature type="domain" description="BCNT-C" evidence="4">
    <location>
        <begin position="209"/>
        <end position="289"/>
    </location>
</feature>
<name>A0A8H3TYC7_9TREE</name>
<dbReference type="Pfam" id="PF07572">
    <property type="entry name" value="BCNT"/>
    <property type="match status" value="1"/>
</dbReference>
<dbReference type="PROSITE" id="PS51279">
    <property type="entry name" value="BCNT_C"/>
    <property type="match status" value="1"/>
</dbReference>
<feature type="compositionally biased region" description="Basic and acidic residues" evidence="3">
    <location>
        <begin position="87"/>
        <end position="96"/>
    </location>
</feature>
<feature type="compositionally biased region" description="Acidic residues" evidence="3">
    <location>
        <begin position="9"/>
        <end position="19"/>
    </location>
</feature>
<organism evidence="5 6">
    <name type="scientific">Naganishia liquefaciens</name>
    <dbReference type="NCBI Taxonomy" id="104408"/>
    <lineage>
        <taxon>Eukaryota</taxon>
        <taxon>Fungi</taxon>
        <taxon>Dikarya</taxon>
        <taxon>Basidiomycota</taxon>
        <taxon>Agaricomycotina</taxon>
        <taxon>Tremellomycetes</taxon>
        <taxon>Filobasidiales</taxon>
        <taxon>Filobasidiaceae</taxon>
        <taxon>Naganishia</taxon>
    </lineage>
</organism>
<feature type="region of interest" description="Disordered" evidence="3">
    <location>
        <begin position="1"/>
        <end position="108"/>
    </location>
</feature>
<dbReference type="OrthoDB" id="445677at2759"/>
<evidence type="ECO:0000256" key="3">
    <source>
        <dbReference type="SAM" id="MobiDB-lite"/>
    </source>
</evidence>
<evidence type="ECO:0000313" key="6">
    <source>
        <dbReference type="Proteomes" id="UP000620104"/>
    </source>
</evidence>
<dbReference type="GO" id="GO:0000812">
    <property type="term" value="C:Swr1 complex"/>
    <property type="evidence" value="ECO:0007669"/>
    <property type="project" value="TreeGrafter"/>
</dbReference>
<dbReference type="PANTHER" id="PTHR48407:SF1">
    <property type="entry name" value="CRANIOFACIAL DEVELOPMENT PROTEIN 1"/>
    <property type="match status" value="1"/>
</dbReference>
<reference evidence="5" key="1">
    <citation type="submission" date="2020-07" db="EMBL/GenBank/DDBJ databases">
        <title>Draft Genome Sequence of a Deep-Sea Yeast, Naganishia (Cryptococcus) liquefaciens strain N6.</title>
        <authorList>
            <person name="Han Y.W."/>
            <person name="Kajitani R."/>
            <person name="Morimoto H."/>
            <person name="Parhat M."/>
            <person name="Tsubouchi H."/>
            <person name="Bakenova O."/>
            <person name="Ogata M."/>
            <person name="Argunhan B."/>
            <person name="Aoki R."/>
            <person name="Kajiwara S."/>
            <person name="Itoh T."/>
            <person name="Iwasaki H."/>
        </authorList>
    </citation>
    <scope>NUCLEOTIDE SEQUENCE</scope>
    <source>
        <strain evidence="5">N6</strain>
    </source>
</reference>
<keyword evidence="6" id="KW-1185">Reference proteome</keyword>
<dbReference type="InterPro" id="IPR011421">
    <property type="entry name" value="BCNT-C"/>
</dbReference>
<proteinExistence type="inferred from homology"/>
<dbReference type="EMBL" id="BLZA01000035">
    <property type="protein sequence ID" value="GHJ89100.1"/>
    <property type="molecule type" value="Genomic_DNA"/>
</dbReference>
<evidence type="ECO:0000313" key="5">
    <source>
        <dbReference type="EMBL" id="GHJ89100.1"/>
    </source>
</evidence>
<dbReference type="PANTHER" id="PTHR48407">
    <property type="entry name" value="CRANIOFACIAL DEVELOPMENT PROTEIN 1"/>
    <property type="match status" value="1"/>
</dbReference>
<feature type="region of interest" description="Disordered" evidence="3">
    <location>
        <begin position="132"/>
        <end position="209"/>
    </location>
</feature>
<protein>
    <recommendedName>
        <fullName evidence="2">SWR1-complex protein 5</fullName>
    </recommendedName>
</protein>
<evidence type="ECO:0000259" key="4">
    <source>
        <dbReference type="PROSITE" id="PS51279"/>
    </source>
</evidence>
<dbReference type="Proteomes" id="UP000620104">
    <property type="component" value="Unassembled WGS sequence"/>
</dbReference>
<gene>
    <name evidence="5" type="ORF">NliqN6_5502</name>
</gene>
<comment type="similarity">
    <text evidence="1">Belongs to the SWC5 family.</text>
</comment>
<accession>A0A8H3TYC7</accession>
<feature type="compositionally biased region" description="Basic and acidic residues" evidence="3">
    <location>
        <begin position="229"/>
        <end position="239"/>
    </location>
</feature>
<comment type="caution">
    <text evidence="5">The sequence shown here is derived from an EMBL/GenBank/DDBJ whole genome shotgun (WGS) entry which is preliminary data.</text>
</comment>
<evidence type="ECO:0000256" key="1">
    <source>
        <dbReference type="ARBA" id="ARBA00010465"/>
    </source>
</evidence>
<feature type="compositionally biased region" description="Polar residues" evidence="3">
    <location>
        <begin position="142"/>
        <end position="184"/>
    </location>
</feature>
<feature type="region of interest" description="Disordered" evidence="3">
    <location>
        <begin position="223"/>
        <end position="242"/>
    </location>
</feature>
<feature type="compositionally biased region" description="Basic and acidic residues" evidence="3">
    <location>
        <begin position="67"/>
        <end position="79"/>
    </location>
</feature>